<dbReference type="Proteomes" id="UP000594262">
    <property type="component" value="Unplaced"/>
</dbReference>
<sequence length="265" mass="31132">MNGINLKSLTSEERSLQRPISRISRNSGVWLQGKNTEKQKFGRDDYHRLLAKEKAPTSHATLKDNTIFNVSITRRENAETNDFNDAIDQLSNLNTNNTTVEGEKYNSLVQRSGRSSYGFRNTEDEDKWFLEPVNMEDNSSVCLEDFDSAGNVGEPFEELCTKVERANAYCLSAKISPYEEKLFRLRREKLKLEEAYLLKKKCEEELERTRLPNVKWYEMKSKQFNTEMMKHNSLMRNEVDLSELTQYRVDLYNKSKKYEQFKMNP</sequence>
<evidence type="ECO:0000313" key="1">
    <source>
        <dbReference type="EnsemblMetazoa" id="CLYHEMP018445.1"/>
    </source>
</evidence>
<dbReference type="AlphaFoldDB" id="A0A7M6DNP1"/>
<dbReference type="EnsemblMetazoa" id="CLYHEMT018445.1">
    <property type="protein sequence ID" value="CLYHEMP018445.1"/>
    <property type="gene ID" value="CLYHEMG018445"/>
</dbReference>
<organism evidence="1 2">
    <name type="scientific">Clytia hemisphaerica</name>
    <dbReference type="NCBI Taxonomy" id="252671"/>
    <lineage>
        <taxon>Eukaryota</taxon>
        <taxon>Metazoa</taxon>
        <taxon>Cnidaria</taxon>
        <taxon>Hydrozoa</taxon>
        <taxon>Hydroidolina</taxon>
        <taxon>Leptothecata</taxon>
        <taxon>Obeliida</taxon>
        <taxon>Clytiidae</taxon>
        <taxon>Clytia</taxon>
    </lineage>
</organism>
<accession>A0A7M6DNP1</accession>
<name>A0A7M6DNP1_9CNID</name>
<evidence type="ECO:0000313" key="2">
    <source>
        <dbReference type="Proteomes" id="UP000594262"/>
    </source>
</evidence>
<dbReference type="GeneID" id="136811800"/>
<keyword evidence="2" id="KW-1185">Reference proteome</keyword>
<protein>
    <submittedName>
        <fullName evidence="1">Uncharacterized protein</fullName>
    </submittedName>
</protein>
<reference evidence="1" key="1">
    <citation type="submission" date="2021-01" db="UniProtKB">
        <authorList>
            <consortium name="EnsemblMetazoa"/>
        </authorList>
    </citation>
    <scope>IDENTIFICATION</scope>
</reference>
<proteinExistence type="predicted"/>
<dbReference type="RefSeq" id="XP_066924528.1">
    <property type="nucleotide sequence ID" value="XM_067068427.1"/>
</dbReference>